<dbReference type="PANTHER" id="PTHR37811:SF2">
    <property type="entry name" value="ABM DOMAIN-CONTAINING PROTEIN"/>
    <property type="match status" value="1"/>
</dbReference>
<dbReference type="InterPro" id="IPR011008">
    <property type="entry name" value="Dimeric_a/b-barrel"/>
</dbReference>
<reference evidence="2" key="1">
    <citation type="submission" date="2019-02" db="EMBL/GenBank/DDBJ databases">
        <authorList>
            <person name="Pothier F.J."/>
        </authorList>
    </citation>
    <scope>NUCLEOTIDE SEQUENCE</scope>
    <source>
        <strain evidence="2">CI-1B</strain>
    </source>
</reference>
<dbReference type="Proteomes" id="UP000328092">
    <property type="component" value="Unassembled WGS sequence"/>
</dbReference>
<sequence length="208" mass="24147">MISQFFEVEIKDGHIDRYMSLAASLKPALDAMGGCLFIERFRSLTRKNLLLSYQIWQDEGSMTAWRVDEGHHAVQTIGREKVFSDYRIRIAQVIHEARPGGPIWQPERRTPYNDPTRRPATYVVASESTNPDLPVGTQWRRDSFASMYRDGRFAHLVDVPDVQSGLDFGAKLFADPTTEYFRVFEVMRDYGMYDRREAPQYYPPARRA</sequence>
<protein>
    <recommendedName>
        <fullName evidence="1">ABM domain-containing protein</fullName>
    </recommendedName>
</protein>
<feature type="domain" description="ABM" evidence="1">
    <location>
        <begin position="1"/>
        <end position="75"/>
    </location>
</feature>
<dbReference type="EMBL" id="CAADFC020000018">
    <property type="protein sequence ID" value="VIO74311.1"/>
    <property type="molecule type" value="Genomic_DNA"/>
</dbReference>
<evidence type="ECO:0000313" key="3">
    <source>
        <dbReference type="Proteomes" id="UP000328092"/>
    </source>
</evidence>
<dbReference type="Gene3D" id="3.30.70.100">
    <property type="match status" value="1"/>
</dbReference>
<dbReference type="OrthoDB" id="9797060at2"/>
<accession>A0A508TIW0</accession>
<evidence type="ECO:0000259" key="1">
    <source>
        <dbReference type="Pfam" id="PF03992"/>
    </source>
</evidence>
<dbReference type="Pfam" id="PF03992">
    <property type="entry name" value="ABM"/>
    <property type="match status" value="1"/>
</dbReference>
<organism evidence="2 3">
    <name type="scientific">Bradyrhizobium ivorense</name>
    <dbReference type="NCBI Taxonomy" id="2511166"/>
    <lineage>
        <taxon>Bacteria</taxon>
        <taxon>Pseudomonadati</taxon>
        <taxon>Pseudomonadota</taxon>
        <taxon>Alphaproteobacteria</taxon>
        <taxon>Hyphomicrobiales</taxon>
        <taxon>Nitrobacteraceae</taxon>
        <taxon>Bradyrhizobium</taxon>
    </lineage>
</organism>
<dbReference type="InterPro" id="IPR007138">
    <property type="entry name" value="ABM_dom"/>
</dbReference>
<proteinExistence type="predicted"/>
<keyword evidence="3" id="KW-1185">Reference proteome</keyword>
<dbReference type="AlphaFoldDB" id="A0A508TIW0"/>
<dbReference type="RefSeq" id="WP_139862209.1">
    <property type="nucleotide sequence ID" value="NZ_CAADFC020000018.1"/>
</dbReference>
<dbReference type="SUPFAM" id="SSF54909">
    <property type="entry name" value="Dimeric alpha+beta barrel"/>
    <property type="match status" value="1"/>
</dbReference>
<dbReference type="PANTHER" id="PTHR37811">
    <property type="entry name" value="BLL5343 PROTEIN"/>
    <property type="match status" value="1"/>
</dbReference>
<dbReference type="InterPro" id="IPR052936">
    <property type="entry name" value="Jasmonate_Hydroxylase-like"/>
</dbReference>
<comment type="caution">
    <text evidence="2">The sequence shown here is derived from an EMBL/GenBank/DDBJ whole genome shotgun (WGS) entry which is preliminary data.</text>
</comment>
<evidence type="ECO:0000313" key="2">
    <source>
        <dbReference type="EMBL" id="VIO74311.1"/>
    </source>
</evidence>
<gene>
    <name evidence="2" type="ORF">CI1B_51650</name>
</gene>
<name>A0A508TIW0_9BRAD</name>